<dbReference type="InterPro" id="IPR001539">
    <property type="entry name" value="Peptidase_U32"/>
</dbReference>
<dbReference type="Pfam" id="PF01136">
    <property type="entry name" value="Peptidase_U32"/>
    <property type="match status" value="1"/>
</dbReference>
<gene>
    <name evidence="1" type="ORF">LKD37_13765</name>
</gene>
<protein>
    <submittedName>
        <fullName evidence="1">U32 family peptidase</fullName>
    </submittedName>
</protein>
<dbReference type="EMBL" id="JAJEPW010000054">
    <property type="protein sequence ID" value="MCC2130568.1"/>
    <property type="molecule type" value="Genomic_DNA"/>
</dbReference>
<keyword evidence="2" id="KW-1185">Reference proteome</keyword>
<proteinExistence type="predicted"/>
<evidence type="ECO:0000313" key="1">
    <source>
        <dbReference type="EMBL" id="MCC2130568.1"/>
    </source>
</evidence>
<comment type="caution">
    <text evidence="1">The sequence shown here is derived from an EMBL/GenBank/DDBJ whole genome shotgun (WGS) entry which is preliminary data.</text>
</comment>
<name>A0AAE3AIF0_9FIRM</name>
<reference evidence="1" key="1">
    <citation type="submission" date="2021-10" db="EMBL/GenBank/DDBJ databases">
        <title>Anaerobic single-cell dispensing facilitates the cultivation of human gut bacteria.</title>
        <authorList>
            <person name="Afrizal A."/>
        </authorList>
    </citation>
    <scope>NUCLEOTIDE SEQUENCE</scope>
    <source>
        <strain evidence="1">CLA-AA-H272</strain>
    </source>
</reference>
<organism evidence="1 2">
    <name type="scientific">Brotocaccenecus cirricatena</name>
    <dbReference type="NCBI Taxonomy" id="3064195"/>
    <lineage>
        <taxon>Bacteria</taxon>
        <taxon>Bacillati</taxon>
        <taxon>Bacillota</taxon>
        <taxon>Clostridia</taxon>
        <taxon>Eubacteriales</taxon>
        <taxon>Oscillospiraceae</taxon>
        <taxon>Brotocaccenecus</taxon>
    </lineage>
</organism>
<dbReference type="AlphaFoldDB" id="A0AAE3AIF0"/>
<accession>A0AAE3AIF0</accession>
<evidence type="ECO:0000313" key="2">
    <source>
        <dbReference type="Proteomes" id="UP001199319"/>
    </source>
</evidence>
<sequence length="225" mass="25670">MTHICAVLPRIFRTEDQAALRALLQRHRQKLSAVAIGNLGHLPITEGLGLPLWGDLGLNLFNSESLLFWKELGLEAAAVSMELRWQQIRDLRKVLPCEAVVYGRLPLMIMENCVIRNQLGCRDAGRDYADRSPACRCGQENVLVDRTGAQFPLVGQWGHRCEIENSKVLFLADKPEWRQLGLTRARLRFTTEPPEECARVLRAYQGRSDYRPDQLTRGLFYRGVE</sequence>
<dbReference type="Proteomes" id="UP001199319">
    <property type="component" value="Unassembled WGS sequence"/>
</dbReference>